<dbReference type="AlphaFoldDB" id="A0A5M9JSV2"/>
<dbReference type="InterPro" id="IPR050092">
    <property type="entry name" value="RNase_H"/>
</dbReference>
<dbReference type="PANTHER" id="PTHR10642:SF26">
    <property type="entry name" value="RIBONUCLEASE H1"/>
    <property type="match status" value="1"/>
</dbReference>
<evidence type="ECO:0000256" key="1">
    <source>
        <dbReference type="ARBA" id="ARBA00000077"/>
    </source>
</evidence>
<dbReference type="GO" id="GO:0046872">
    <property type="term" value="F:metal ion binding"/>
    <property type="evidence" value="ECO:0007669"/>
    <property type="project" value="UniProtKB-KW"/>
</dbReference>
<evidence type="ECO:0000256" key="6">
    <source>
        <dbReference type="ARBA" id="ARBA00022759"/>
    </source>
</evidence>
<feature type="domain" description="RNase H type-1" evidence="8">
    <location>
        <begin position="4"/>
        <end position="113"/>
    </location>
</feature>
<dbReference type="GO" id="GO:0003676">
    <property type="term" value="F:nucleic acid binding"/>
    <property type="evidence" value="ECO:0007669"/>
    <property type="project" value="InterPro"/>
</dbReference>
<reference evidence="9 10" key="1">
    <citation type="submission" date="2019-06" db="EMBL/GenBank/DDBJ databases">
        <title>Genome Sequence of the Brown Rot Fungal Pathogen Monilinia fructicola.</title>
        <authorList>
            <person name="De Miccolis Angelini R.M."/>
            <person name="Landi L."/>
            <person name="Abate D."/>
            <person name="Pollastro S."/>
            <person name="Romanazzi G."/>
            <person name="Faretra F."/>
        </authorList>
    </citation>
    <scope>NUCLEOTIDE SEQUENCE [LARGE SCALE GENOMIC DNA]</scope>
    <source>
        <strain evidence="9 10">Mfrc123</strain>
    </source>
</reference>
<dbReference type="InterPro" id="IPR012337">
    <property type="entry name" value="RNaseH-like_sf"/>
</dbReference>
<comment type="caution">
    <text evidence="9">The sequence shown here is derived from an EMBL/GenBank/DDBJ whole genome shotgun (WGS) entry which is preliminary data.</text>
</comment>
<comment type="similarity">
    <text evidence="2">Belongs to the RNase H family.</text>
</comment>
<comment type="catalytic activity">
    <reaction evidence="1">
        <text>Endonucleolytic cleavage to 5'-phosphomonoester.</text>
        <dbReference type="EC" id="3.1.26.4"/>
    </reaction>
</comment>
<keyword evidence="6" id="KW-0255">Endonuclease</keyword>
<keyword evidence="5" id="KW-0479">Metal-binding</keyword>
<evidence type="ECO:0000313" key="10">
    <source>
        <dbReference type="Proteomes" id="UP000322873"/>
    </source>
</evidence>
<dbReference type="GO" id="GO:0004523">
    <property type="term" value="F:RNA-DNA hybrid ribonuclease activity"/>
    <property type="evidence" value="ECO:0007669"/>
    <property type="project" value="UniProtKB-EC"/>
</dbReference>
<dbReference type="Proteomes" id="UP000322873">
    <property type="component" value="Unassembled WGS sequence"/>
</dbReference>
<evidence type="ECO:0000256" key="3">
    <source>
        <dbReference type="ARBA" id="ARBA00012180"/>
    </source>
</evidence>
<accession>A0A5M9JSV2</accession>
<evidence type="ECO:0000256" key="4">
    <source>
        <dbReference type="ARBA" id="ARBA00022722"/>
    </source>
</evidence>
<keyword evidence="10" id="KW-1185">Reference proteome</keyword>
<sequence>MSGDSDTLVVAVDGACPHNGTLQATKSSIGVFFGPDSPFNMSEKIDRPEGVLHTTNYAELTAVHNALCLIKDSPFLSEWRAREEKRVLTAIIMTDSTDIYNSLTTWIWKWREK</sequence>
<dbReference type="Pfam" id="PF00075">
    <property type="entry name" value="RNase_H"/>
    <property type="match status" value="1"/>
</dbReference>
<dbReference type="GO" id="GO:0043137">
    <property type="term" value="P:DNA replication, removal of RNA primer"/>
    <property type="evidence" value="ECO:0007669"/>
    <property type="project" value="TreeGrafter"/>
</dbReference>
<dbReference type="PANTHER" id="PTHR10642">
    <property type="entry name" value="RIBONUCLEASE H1"/>
    <property type="match status" value="1"/>
</dbReference>
<evidence type="ECO:0000256" key="2">
    <source>
        <dbReference type="ARBA" id="ARBA00005300"/>
    </source>
</evidence>
<protein>
    <recommendedName>
        <fullName evidence="3">ribonuclease H</fullName>
        <ecNumber evidence="3">3.1.26.4</ecNumber>
    </recommendedName>
</protein>
<dbReference type="EMBL" id="VICG01000005">
    <property type="protein sequence ID" value="KAA8571777.1"/>
    <property type="molecule type" value="Genomic_DNA"/>
</dbReference>
<evidence type="ECO:0000259" key="8">
    <source>
        <dbReference type="PROSITE" id="PS50879"/>
    </source>
</evidence>
<dbReference type="EC" id="3.1.26.4" evidence="3"/>
<dbReference type="InterPro" id="IPR002156">
    <property type="entry name" value="RNaseH_domain"/>
</dbReference>
<organism evidence="9 10">
    <name type="scientific">Monilinia fructicola</name>
    <name type="common">Brown rot fungus</name>
    <name type="synonym">Ciboria fructicola</name>
    <dbReference type="NCBI Taxonomy" id="38448"/>
    <lineage>
        <taxon>Eukaryota</taxon>
        <taxon>Fungi</taxon>
        <taxon>Dikarya</taxon>
        <taxon>Ascomycota</taxon>
        <taxon>Pezizomycotina</taxon>
        <taxon>Leotiomycetes</taxon>
        <taxon>Helotiales</taxon>
        <taxon>Sclerotiniaceae</taxon>
        <taxon>Monilinia</taxon>
    </lineage>
</organism>
<evidence type="ECO:0000256" key="7">
    <source>
        <dbReference type="ARBA" id="ARBA00022801"/>
    </source>
</evidence>
<dbReference type="Gene3D" id="3.30.420.10">
    <property type="entry name" value="Ribonuclease H-like superfamily/Ribonuclease H"/>
    <property type="match status" value="1"/>
</dbReference>
<dbReference type="PROSITE" id="PS50879">
    <property type="entry name" value="RNASE_H_1"/>
    <property type="match status" value="1"/>
</dbReference>
<evidence type="ECO:0000256" key="5">
    <source>
        <dbReference type="ARBA" id="ARBA00022723"/>
    </source>
</evidence>
<name>A0A5M9JSV2_MONFR</name>
<dbReference type="SUPFAM" id="SSF53098">
    <property type="entry name" value="Ribonuclease H-like"/>
    <property type="match status" value="1"/>
</dbReference>
<proteinExistence type="inferred from homology"/>
<gene>
    <name evidence="9" type="ORF">EYC84_001747</name>
</gene>
<dbReference type="InterPro" id="IPR036397">
    <property type="entry name" value="RNaseH_sf"/>
</dbReference>
<evidence type="ECO:0000313" key="9">
    <source>
        <dbReference type="EMBL" id="KAA8571777.1"/>
    </source>
</evidence>
<dbReference type="VEuPathDB" id="FungiDB:MFRU_035g00240"/>
<keyword evidence="4" id="KW-0540">Nuclease</keyword>
<keyword evidence="7" id="KW-0378">Hydrolase</keyword>